<sequence length="351" mass="37264">MTGSTTGTLAGLETPAVETWLAEQVDGFVGPARFTLVAGGRSNLTYRIDDAAGHAYALRRPPLGGVLSTAHDMGREWRFISAMAPTAVPVAPPRAYCADPAVTGAEFYVMDFVEGTVLADPAAAKSLTPAARARAGEHVVEVLAALHALDPEAVGLEGSRKGFAERQLARWHQQIRNSGVEGAELALLDEIHAALAAHVPPQSRGIVHGDFRPGNMTFGPDGTVRAVFDWELSTLGDPMADLGYLVSLWQEPGDELPEGADPGPTTVPGFPTREELVARYARITGRDVSDLPYWIAFNRWRSACILAGVQARYLAGVMADDGYADQVRARLATGRLLGESAKEALEAAGLG</sequence>
<dbReference type="InterPro" id="IPR011009">
    <property type="entry name" value="Kinase-like_dom_sf"/>
</dbReference>
<proteinExistence type="predicted"/>
<accession>A0ABW1I7F9</accession>
<dbReference type="CDD" id="cd05154">
    <property type="entry name" value="ACAD10_11_N-like"/>
    <property type="match status" value="1"/>
</dbReference>
<dbReference type="InterPro" id="IPR041726">
    <property type="entry name" value="ACAD10_11_N"/>
</dbReference>
<gene>
    <name evidence="2" type="ORF">ACFQH9_14940</name>
</gene>
<keyword evidence="3" id="KW-1185">Reference proteome</keyword>
<dbReference type="InterPro" id="IPR002575">
    <property type="entry name" value="Aminoglycoside_PTrfase"/>
</dbReference>
<name>A0ABW1I7F9_9PSEU</name>
<dbReference type="PANTHER" id="PTHR47829">
    <property type="entry name" value="HYDROLASE, PUTATIVE (AFU_ORTHOLOGUE AFUA_1G12880)-RELATED"/>
    <property type="match status" value="1"/>
</dbReference>
<dbReference type="SUPFAM" id="SSF56112">
    <property type="entry name" value="Protein kinase-like (PK-like)"/>
    <property type="match status" value="1"/>
</dbReference>
<dbReference type="Gene3D" id="3.90.1200.10">
    <property type="match status" value="1"/>
</dbReference>
<feature type="domain" description="Aminoglycoside phosphotransferase" evidence="1">
    <location>
        <begin position="35"/>
        <end position="256"/>
    </location>
</feature>
<evidence type="ECO:0000313" key="2">
    <source>
        <dbReference type="EMBL" id="MFC5949568.1"/>
    </source>
</evidence>
<dbReference type="Proteomes" id="UP001596119">
    <property type="component" value="Unassembled WGS sequence"/>
</dbReference>
<evidence type="ECO:0000259" key="1">
    <source>
        <dbReference type="Pfam" id="PF01636"/>
    </source>
</evidence>
<protein>
    <submittedName>
        <fullName evidence="2">Phosphotransferase family protein</fullName>
    </submittedName>
</protein>
<comment type="caution">
    <text evidence="2">The sequence shown here is derived from an EMBL/GenBank/DDBJ whole genome shotgun (WGS) entry which is preliminary data.</text>
</comment>
<dbReference type="Gene3D" id="3.30.200.20">
    <property type="entry name" value="Phosphorylase Kinase, domain 1"/>
    <property type="match status" value="1"/>
</dbReference>
<dbReference type="InterPro" id="IPR052898">
    <property type="entry name" value="ACAD10-like"/>
</dbReference>
<reference evidence="3" key="1">
    <citation type="journal article" date="2019" name="Int. J. Syst. Evol. Microbiol.">
        <title>The Global Catalogue of Microorganisms (GCM) 10K type strain sequencing project: providing services to taxonomists for standard genome sequencing and annotation.</title>
        <authorList>
            <consortium name="The Broad Institute Genomics Platform"/>
            <consortium name="The Broad Institute Genome Sequencing Center for Infectious Disease"/>
            <person name="Wu L."/>
            <person name="Ma J."/>
        </authorList>
    </citation>
    <scope>NUCLEOTIDE SEQUENCE [LARGE SCALE GENOMIC DNA]</scope>
    <source>
        <strain evidence="3">CGMCC 4.7397</strain>
    </source>
</reference>
<dbReference type="PANTHER" id="PTHR47829:SF1">
    <property type="entry name" value="HAD FAMILY PHOSPHATASE"/>
    <property type="match status" value="1"/>
</dbReference>
<organism evidence="2 3">
    <name type="scientific">Pseudonocardia lutea</name>
    <dbReference type="NCBI Taxonomy" id="2172015"/>
    <lineage>
        <taxon>Bacteria</taxon>
        <taxon>Bacillati</taxon>
        <taxon>Actinomycetota</taxon>
        <taxon>Actinomycetes</taxon>
        <taxon>Pseudonocardiales</taxon>
        <taxon>Pseudonocardiaceae</taxon>
        <taxon>Pseudonocardia</taxon>
    </lineage>
</organism>
<dbReference type="EMBL" id="JBHSQK010000035">
    <property type="protein sequence ID" value="MFC5949568.1"/>
    <property type="molecule type" value="Genomic_DNA"/>
</dbReference>
<dbReference type="Pfam" id="PF01636">
    <property type="entry name" value="APH"/>
    <property type="match status" value="1"/>
</dbReference>
<evidence type="ECO:0000313" key="3">
    <source>
        <dbReference type="Proteomes" id="UP001596119"/>
    </source>
</evidence>
<dbReference type="RefSeq" id="WP_379566686.1">
    <property type="nucleotide sequence ID" value="NZ_JBHSQK010000035.1"/>
</dbReference>